<comment type="subcellular location">
    <subcellularLocation>
        <location evidence="1">Nucleus</location>
    </subcellularLocation>
</comment>
<keyword evidence="2" id="KW-0539">Nucleus</keyword>
<dbReference type="GO" id="GO:0005634">
    <property type="term" value="C:nucleus"/>
    <property type="evidence" value="ECO:0007669"/>
    <property type="project" value="UniProtKB-SubCell"/>
</dbReference>
<evidence type="ECO:0000256" key="1">
    <source>
        <dbReference type="ARBA" id="ARBA00004123"/>
    </source>
</evidence>
<feature type="compositionally biased region" description="Basic and acidic residues" evidence="3">
    <location>
        <begin position="89"/>
        <end position="103"/>
    </location>
</feature>
<dbReference type="InterPro" id="IPR045138">
    <property type="entry name" value="MeCP2/MBD4"/>
</dbReference>
<feature type="compositionally biased region" description="Basic and acidic residues" evidence="3">
    <location>
        <begin position="118"/>
        <end position="128"/>
    </location>
</feature>
<evidence type="ECO:0000313" key="5">
    <source>
        <dbReference type="Proteomes" id="UP000799640"/>
    </source>
</evidence>
<dbReference type="AlphaFoldDB" id="A0A6G1IC23"/>
<proteinExistence type="predicted"/>
<dbReference type="PANTHER" id="PTHR15074:SF5">
    <property type="entry name" value="5-METHYLCYTOSINE G_T MISMATCH-SPECIFIC DNA GLYCOSYLASE"/>
    <property type="match status" value="1"/>
</dbReference>
<dbReference type="GO" id="GO:0003677">
    <property type="term" value="F:DNA binding"/>
    <property type="evidence" value="ECO:0007669"/>
    <property type="project" value="InterPro"/>
</dbReference>
<feature type="compositionally biased region" description="Polar residues" evidence="3">
    <location>
        <begin position="220"/>
        <end position="230"/>
    </location>
</feature>
<dbReference type="OrthoDB" id="5373744at2759"/>
<feature type="region of interest" description="Disordered" evidence="3">
    <location>
        <begin position="1"/>
        <end position="358"/>
    </location>
</feature>
<evidence type="ECO:0008006" key="6">
    <source>
        <dbReference type="Google" id="ProtNLM"/>
    </source>
</evidence>
<evidence type="ECO:0000256" key="3">
    <source>
        <dbReference type="SAM" id="MobiDB-lite"/>
    </source>
</evidence>
<dbReference type="EMBL" id="ML996687">
    <property type="protein sequence ID" value="KAF2405619.1"/>
    <property type="molecule type" value="Genomic_DNA"/>
</dbReference>
<feature type="compositionally biased region" description="Basic and acidic residues" evidence="3">
    <location>
        <begin position="231"/>
        <end position="249"/>
    </location>
</feature>
<feature type="compositionally biased region" description="Basic and acidic residues" evidence="3">
    <location>
        <begin position="10"/>
        <end position="58"/>
    </location>
</feature>
<accession>A0A6G1IC23</accession>
<keyword evidence="5" id="KW-1185">Reference proteome</keyword>
<feature type="compositionally biased region" description="Polar residues" evidence="3">
    <location>
        <begin position="331"/>
        <end position="348"/>
    </location>
</feature>
<dbReference type="Proteomes" id="UP000799640">
    <property type="component" value="Unassembled WGS sequence"/>
</dbReference>
<sequence length="830" mass="91188">MNYSSSSVRRRPDDRDRRSKLDKDSEVRDRDGEKERDREPKDRDKDRDRDKHRDNDRKEKKHRHVRKRASTGAERTERRTGSDSSSIRSSDRRAVVPELDRRSLGSPASRYPSFSKQHSKEAVSRENISRQSPFTPEPTDLGTQLPDKRRNADVENAPPSPPLTTTDADLRRSRSGNSMRPGKDKADPVRTGSLSDLNPHRRKSRSLDRRRADVLDEASEITSWTYSSATETHRSPELERKELERKNETSEISSFSTATGATTARSMGASTTTELAPKASQPPAAPAAETTSRSSPVSASDSSPRTPTTTAFPPRKQKPAPVEVHPVPLSAGSSMANSPYQASYQQSRMPAPPPPPPPPPAIDTQHIPRVDYLLQHGGLPTPVPRSFLAVLAPPSPIHQYSTYASPRLSGPPPLRDARIVFSPLQSVLDNYMQVLARHGSLAVATGYKSVARRLLDRLERVFNRDIGSEKCDCVMCTLNPPPMSNEPDSISWGEILEFVSGRRELPPWPPFTISPDAPRLDAVEAPMQKLDIDVPEEYREHYIRQSRKTKDVVQAWLASQPELPSSPPQDVDNDTLVFAILTHLEPHNRRLFTALLRGNAALPPSRAPTPAVEKNPARPDTLSRTARALQRLYRLAQTPRDAECAIFLLKHPALHTVLATLAAISAAEWEILTSGRFDGFLWSGAETPSPAGAVPGSRTQSPFPATPSRGATPFGSATSLASGGVSPGGSAGAPVQIDEDTEIAVLGEVEREIYAGMEALEDAFEALHAKAEGVRAALRARSTGLAEWGDDGASEIRPDDSASNVSSARRRRRHGKERRTPAPVEEVDED</sequence>
<feature type="region of interest" description="Disordered" evidence="3">
    <location>
        <begin position="688"/>
        <end position="736"/>
    </location>
</feature>
<name>A0A6G1IC23_9PEZI</name>
<reference evidence="4" key="1">
    <citation type="journal article" date="2020" name="Stud. Mycol.">
        <title>101 Dothideomycetes genomes: a test case for predicting lifestyles and emergence of pathogens.</title>
        <authorList>
            <person name="Haridas S."/>
            <person name="Albert R."/>
            <person name="Binder M."/>
            <person name="Bloem J."/>
            <person name="Labutti K."/>
            <person name="Salamov A."/>
            <person name="Andreopoulos B."/>
            <person name="Baker S."/>
            <person name="Barry K."/>
            <person name="Bills G."/>
            <person name="Bluhm B."/>
            <person name="Cannon C."/>
            <person name="Castanera R."/>
            <person name="Culley D."/>
            <person name="Daum C."/>
            <person name="Ezra D."/>
            <person name="Gonzalez J."/>
            <person name="Henrissat B."/>
            <person name="Kuo A."/>
            <person name="Liang C."/>
            <person name="Lipzen A."/>
            <person name="Lutzoni F."/>
            <person name="Magnuson J."/>
            <person name="Mondo S."/>
            <person name="Nolan M."/>
            <person name="Ohm R."/>
            <person name="Pangilinan J."/>
            <person name="Park H.-J."/>
            <person name="Ramirez L."/>
            <person name="Alfaro M."/>
            <person name="Sun H."/>
            <person name="Tritt A."/>
            <person name="Yoshinaga Y."/>
            <person name="Zwiers L.-H."/>
            <person name="Turgeon B."/>
            <person name="Goodwin S."/>
            <person name="Spatafora J."/>
            <person name="Crous P."/>
            <person name="Grigoriev I."/>
        </authorList>
    </citation>
    <scope>NUCLEOTIDE SEQUENCE</scope>
    <source>
        <strain evidence="4">CBS 262.69</strain>
    </source>
</reference>
<feature type="compositionally biased region" description="Basic residues" evidence="3">
    <location>
        <begin position="59"/>
        <end position="69"/>
    </location>
</feature>
<organism evidence="4 5">
    <name type="scientific">Trichodelitschia bisporula</name>
    <dbReference type="NCBI Taxonomy" id="703511"/>
    <lineage>
        <taxon>Eukaryota</taxon>
        <taxon>Fungi</taxon>
        <taxon>Dikarya</taxon>
        <taxon>Ascomycota</taxon>
        <taxon>Pezizomycotina</taxon>
        <taxon>Dothideomycetes</taxon>
        <taxon>Dothideomycetes incertae sedis</taxon>
        <taxon>Phaeotrichales</taxon>
        <taxon>Phaeotrichaceae</taxon>
        <taxon>Trichodelitschia</taxon>
    </lineage>
</organism>
<protein>
    <recommendedName>
        <fullName evidence="6">5-Methylcytosine G/T mismatch-specific DNA glycosylase</fullName>
    </recommendedName>
</protein>
<gene>
    <name evidence="4" type="ORF">EJ06DRAFT_535439</name>
</gene>
<feature type="region of interest" description="Disordered" evidence="3">
    <location>
        <begin position="786"/>
        <end position="830"/>
    </location>
</feature>
<evidence type="ECO:0000256" key="2">
    <source>
        <dbReference type="ARBA" id="ARBA00023242"/>
    </source>
</evidence>
<evidence type="ECO:0000313" key="4">
    <source>
        <dbReference type="EMBL" id="KAF2405619.1"/>
    </source>
</evidence>
<feature type="compositionally biased region" description="Basic and acidic residues" evidence="3">
    <location>
        <begin position="205"/>
        <end position="214"/>
    </location>
</feature>
<feature type="compositionally biased region" description="Low complexity" evidence="3">
    <location>
        <begin position="253"/>
        <end position="314"/>
    </location>
</feature>
<dbReference type="PANTHER" id="PTHR15074">
    <property type="entry name" value="METHYL-CPG-BINDING PROTEIN"/>
    <property type="match status" value="1"/>
</dbReference>
<feature type="compositionally biased region" description="Basic residues" evidence="3">
    <location>
        <begin position="808"/>
        <end position="817"/>
    </location>
</feature>